<gene>
    <name evidence="4" type="ORF">MNEG_0527</name>
</gene>
<feature type="transmembrane region" description="Helical" evidence="2">
    <location>
        <begin position="82"/>
        <end position="105"/>
    </location>
</feature>
<feature type="compositionally biased region" description="Low complexity" evidence="1">
    <location>
        <begin position="168"/>
        <end position="184"/>
    </location>
</feature>
<dbReference type="InterPro" id="IPR029058">
    <property type="entry name" value="AB_hydrolase_fold"/>
</dbReference>
<dbReference type="Pfam" id="PF12697">
    <property type="entry name" value="Abhydrolase_6"/>
    <property type="match status" value="2"/>
</dbReference>
<evidence type="ECO:0000313" key="5">
    <source>
        <dbReference type="Proteomes" id="UP000054498"/>
    </source>
</evidence>
<evidence type="ECO:0000256" key="2">
    <source>
        <dbReference type="SAM" id="Phobius"/>
    </source>
</evidence>
<dbReference type="Gene3D" id="3.40.50.1820">
    <property type="entry name" value="alpha/beta hydrolase"/>
    <property type="match status" value="2"/>
</dbReference>
<accession>A0A0D2MY74</accession>
<dbReference type="AlphaFoldDB" id="A0A0D2MY74"/>
<evidence type="ECO:0000256" key="1">
    <source>
        <dbReference type="SAM" id="MobiDB-lite"/>
    </source>
</evidence>
<feature type="region of interest" description="Disordered" evidence="1">
    <location>
        <begin position="164"/>
        <end position="192"/>
    </location>
</feature>
<feature type="transmembrane region" description="Helical" evidence="2">
    <location>
        <begin position="111"/>
        <end position="129"/>
    </location>
</feature>
<feature type="compositionally biased region" description="Low complexity" evidence="1">
    <location>
        <begin position="435"/>
        <end position="457"/>
    </location>
</feature>
<keyword evidence="2" id="KW-0812">Transmembrane</keyword>
<dbReference type="GeneID" id="25726645"/>
<dbReference type="PANTHER" id="PTHR43689">
    <property type="entry name" value="HYDROLASE"/>
    <property type="match status" value="1"/>
</dbReference>
<dbReference type="RefSeq" id="XP_013906449.1">
    <property type="nucleotide sequence ID" value="XM_014050995.1"/>
</dbReference>
<sequence>MRPNSKRYIRFTAPWVLSIFEAVSVLLMCFLLAPGPPGPARPVFNFRYNLEDIAAASTVRAAIISGTYAYGTRRQFLRPYLYTAYAAGGTGLAYALAKALCFVYGPIWPAQAAIIGVFGMFSWIHVLAARNAVAWARKRTALGLASFPWEPALQDRLLPGRASISTPGAAGASDDGSAGASRGDVPPELLADPDSNFTPVGELWVHWKEALPPPSDSPTKRPQGWPHGMQDAQQQQQQQQQQQLVLARPLPGANDDERDATAVILIHSGGGGAFSWRHVMAQLAEHCGVRVVAFDRPGFGLTSRPPPPPAGSGRPDPYAPAAQALLVLQLCGALGVRRAVLVAHGDGCLIAVMAAALANRQVTSKGLVLVLHGLGALPGAGGSLSRRISISLPSGLAGAESTDLGWPPSIGSSNAEPLGSSHGGRGACAAEARQQRQQQQQQQRQHPQQQQQRQQQQGLLASPECGGGVAGGSAVDSLMGRIGSGSEVASMAASISFQSLLAPTEGLGSLDQQQTDRVASLEEPNGRVSYHTSPSSSQKQQQPQQQQQQQQQKQGGAPSRLSQRAAADGERGSEQQRQATAGWRGEPECTLAAAVAPELQAMTPSGGAAGLEPQLWPRAGQQQQQQQQCPQQHPYQHERPPSSPALSPAHSPEIHSEPQHGEQQQRVGRSFILLGGRAESLEAQFDADVIGIALLHPKLSGQTVSGFTRLLARAKLGRAMLRPLLRSEIGEVANRRAWHRGDRCTRQVLELYRRPLRAEGWDTALLAASTAADGLSRRAVAADVAAARGVPALVATGAHDRIATPVNTGRLAATISGRVGIVPGCGHLSHEEDPAALLAVLAPFVGEVVCSRASGGSGAERAAADSGSVAATTGQLA</sequence>
<keyword evidence="5" id="KW-1185">Reference proteome</keyword>
<feature type="domain" description="AB hydrolase-1" evidence="3">
    <location>
        <begin position="263"/>
        <end position="407"/>
    </location>
</feature>
<feature type="region of interest" description="Disordered" evidence="1">
    <location>
        <begin position="209"/>
        <end position="244"/>
    </location>
</feature>
<feature type="region of interest" description="Disordered" evidence="1">
    <location>
        <begin position="403"/>
        <end position="468"/>
    </location>
</feature>
<feature type="compositionally biased region" description="Low complexity" evidence="1">
    <location>
        <begin position="618"/>
        <end position="634"/>
    </location>
</feature>
<keyword evidence="2" id="KW-1133">Transmembrane helix</keyword>
<keyword evidence="2" id="KW-0472">Membrane</keyword>
<dbReference type="Proteomes" id="UP000054498">
    <property type="component" value="Unassembled WGS sequence"/>
</dbReference>
<feature type="domain" description="AB hydrolase-1" evidence="3">
    <location>
        <begin position="688"/>
        <end position="839"/>
    </location>
</feature>
<evidence type="ECO:0000259" key="3">
    <source>
        <dbReference type="Pfam" id="PF12697"/>
    </source>
</evidence>
<proteinExistence type="predicted"/>
<dbReference type="KEGG" id="mng:MNEG_0527"/>
<feature type="compositionally biased region" description="Low complexity" evidence="1">
    <location>
        <begin position="233"/>
        <end position="243"/>
    </location>
</feature>
<feature type="region of interest" description="Disordered" evidence="1">
    <location>
        <begin position="618"/>
        <end position="665"/>
    </location>
</feature>
<name>A0A0D2MY74_9CHLO</name>
<reference evidence="4 5" key="1">
    <citation type="journal article" date="2013" name="BMC Genomics">
        <title>Reconstruction of the lipid metabolism for the microalga Monoraphidium neglectum from its genome sequence reveals characteristics suitable for biofuel production.</title>
        <authorList>
            <person name="Bogen C."/>
            <person name="Al-Dilaimi A."/>
            <person name="Albersmeier A."/>
            <person name="Wichmann J."/>
            <person name="Grundmann M."/>
            <person name="Rupp O."/>
            <person name="Lauersen K.J."/>
            <person name="Blifernez-Klassen O."/>
            <person name="Kalinowski J."/>
            <person name="Goesmann A."/>
            <person name="Mussgnug J.H."/>
            <person name="Kruse O."/>
        </authorList>
    </citation>
    <scope>NUCLEOTIDE SEQUENCE [LARGE SCALE GENOMIC DNA]</scope>
    <source>
        <strain evidence="4 5">SAG 48.87</strain>
    </source>
</reference>
<dbReference type="STRING" id="145388.A0A0D2MY74"/>
<dbReference type="InterPro" id="IPR000073">
    <property type="entry name" value="AB_hydrolase_1"/>
</dbReference>
<dbReference type="EMBL" id="KK100262">
    <property type="protein sequence ID" value="KIZ07430.1"/>
    <property type="molecule type" value="Genomic_DNA"/>
</dbReference>
<feature type="transmembrane region" description="Helical" evidence="2">
    <location>
        <begin position="12"/>
        <end position="33"/>
    </location>
</feature>
<dbReference type="OrthoDB" id="19657at2759"/>
<evidence type="ECO:0000313" key="4">
    <source>
        <dbReference type="EMBL" id="KIZ07430.1"/>
    </source>
</evidence>
<dbReference type="SUPFAM" id="SSF53474">
    <property type="entry name" value="alpha/beta-Hydrolases"/>
    <property type="match status" value="1"/>
</dbReference>
<feature type="transmembrane region" description="Helical" evidence="2">
    <location>
        <begin position="53"/>
        <end position="70"/>
    </location>
</feature>
<protein>
    <recommendedName>
        <fullName evidence="3">AB hydrolase-1 domain-containing protein</fullName>
    </recommendedName>
</protein>
<feature type="region of interest" description="Disordered" evidence="1">
    <location>
        <begin position="510"/>
        <end position="586"/>
    </location>
</feature>
<organism evidence="4 5">
    <name type="scientific">Monoraphidium neglectum</name>
    <dbReference type="NCBI Taxonomy" id="145388"/>
    <lineage>
        <taxon>Eukaryota</taxon>
        <taxon>Viridiplantae</taxon>
        <taxon>Chlorophyta</taxon>
        <taxon>core chlorophytes</taxon>
        <taxon>Chlorophyceae</taxon>
        <taxon>CS clade</taxon>
        <taxon>Sphaeropleales</taxon>
        <taxon>Selenastraceae</taxon>
        <taxon>Monoraphidium</taxon>
    </lineage>
</organism>
<dbReference type="PANTHER" id="PTHR43689:SF8">
    <property type="entry name" value="ALPHA_BETA-HYDROLASES SUPERFAMILY PROTEIN"/>
    <property type="match status" value="1"/>
</dbReference>
<feature type="compositionally biased region" description="Low complexity" evidence="1">
    <location>
        <begin position="533"/>
        <end position="554"/>
    </location>
</feature>